<sequence length="98" mass="10576">MTIAWGRLVLVALAAFTASAAPEFDASWKTQHIPDNATFGTVTRALLLCSVEGLRAGIPAMATALIAFFMRQDSNLPVFSTRLPEVTKISETTRHIDG</sequence>
<dbReference type="EMBL" id="LR796675">
    <property type="protein sequence ID" value="CAB4159003.1"/>
    <property type="molecule type" value="Genomic_DNA"/>
</dbReference>
<gene>
    <name evidence="1" type="ORF">UFOVP704_43</name>
</gene>
<protein>
    <submittedName>
        <fullName evidence="1">Uncharacterized protein</fullName>
    </submittedName>
</protein>
<evidence type="ECO:0000313" key="1">
    <source>
        <dbReference type="EMBL" id="CAB4159003.1"/>
    </source>
</evidence>
<reference evidence="1" key="1">
    <citation type="submission" date="2020-04" db="EMBL/GenBank/DDBJ databases">
        <authorList>
            <person name="Chiriac C."/>
            <person name="Salcher M."/>
            <person name="Ghai R."/>
            <person name="Kavagutti S V."/>
        </authorList>
    </citation>
    <scope>NUCLEOTIDE SEQUENCE</scope>
</reference>
<name>A0A6J5NJG8_9CAUD</name>
<proteinExistence type="predicted"/>
<accession>A0A6J5NJG8</accession>
<organism evidence="1">
    <name type="scientific">uncultured Caudovirales phage</name>
    <dbReference type="NCBI Taxonomy" id="2100421"/>
    <lineage>
        <taxon>Viruses</taxon>
        <taxon>Duplodnaviria</taxon>
        <taxon>Heunggongvirae</taxon>
        <taxon>Uroviricota</taxon>
        <taxon>Caudoviricetes</taxon>
        <taxon>Peduoviridae</taxon>
        <taxon>Maltschvirus</taxon>
        <taxon>Maltschvirus maltsch</taxon>
    </lineage>
</organism>